<dbReference type="AlphaFoldDB" id="A0A841FSY4"/>
<sequence>MKTLGSRARRQPAPPPVVWRSLTDPGDPAARPWLELLTDEVPPRVLEAEEPRLLVWSSLWPDRPDDRVRFDITPDGGGSVLRWTLLSEGEEPTASRLGHLRFRMNVLVNERLRLSYGQ</sequence>
<protein>
    <recommendedName>
        <fullName evidence="4">SRPBCC family protein</fullName>
    </recommendedName>
</protein>
<dbReference type="EMBL" id="JACHGT010000006">
    <property type="protein sequence ID" value="MBB6035090.1"/>
    <property type="molecule type" value="Genomic_DNA"/>
</dbReference>
<comment type="caution">
    <text evidence="2">The sequence shown here is derived from an EMBL/GenBank/DDBJ whole genome shotgun (WGS) entry which is preliminary data.</text>
</comment>
<organism evidence="2 3">
    <name type="scientific">Phytomonospora endophytica</name>
    <dbReference type="NCBI Taxonomy" id="714109"/>
    <lineage>
        <taxon>Bacteria</taxon>
        <taxon>Bacillati</taxon>
        <taxon>Actinomycetota</taxon>
        <taxon>Actinomycetes</taxon>
        <taxon>Micromonosporales</taxon>
        <taxon>Micromonosporaceae</taxon>
        <taxon>Phytomonospora</taxon>
    </lineage>
</organism>
<name>A0A841FSY4_9ACTN</name>
<evidence type="ECO:0008006" key="4">
    <source>
        <dbReference type="Google" id="ProtNLM"/>
    </source>
</evidence>
<dbReference type="SUPFAM" id="SSF55961">
    <property type="entry name" value="Bet v1-like"/>
    <property type="match status" value="1"/>
</dbReference>
<evidence type="ECO:0000313" key="3">
    <source>
        <dbReference type="Proteomes" id="UP000548476"/>
    </source>
</evidence>
<dbReference type="Gene3D" id="3.30.530.20">
    <property type="match status" value="1"/>
</dbReference>
<proteinExistence type="predicted"/>
<gene>
    <name evidence="2" type="ORF">HNR73_002947</name>
</gene>
<dbReference type="Proteomes" id="UP000548476">
    <property type="component" value="Unassembled WGS sequence"/>
</dbReference>
<dbReference type="RefSeq" id="WP_184787966.1">
    <property type="nucleotide sequence ID" value="NZ_BONT01000007.1"/>
</dbReference>
<dbReference type="InterPro" id="IPR023393">
    <property type="entry name" value="START-like_dom_sf"/>
</dbReference>
<reference evidence="2 3" key="1">
    <citation type="submission" date="2020-08" db="EMBL/GenBank/DDBJ databases">
        <title>Genomic Encyclopedia of Type Strains, Phase IV (KMG-IV): sequencing the most valuable type-strain genomes for metagenomic binning, comparative biology and taxonomic classification.</title>
        <authorList>
            <person name="Goeker M."/>
        </authorList>
    </citation>
    <scope>NUCLEOTIDE SEQUENCE [LARGE SCALE GENOMIC DNA]</scope>
    <source>
        <strain evidence="2 3">YIM 65646</strain>
    </source>
</reference>
<feature type="region of interest" description="Disordered" evidence="1">
    <location>
        <begin position="1"/>
        <end position="24"/>
    </location>
</feature>
<accession>A0A841FSY4</accession>
<keyword evidence="3" id="KW-1185">Reference proteome</keyword>
<evidence type="ECO:0000313" key="2">
    <source>
        <dbReference type="EMBL" id="MBB6035090.1"/>
    </source>
</evidence>
<evidence type="ECO:0000256" key="1">
    <source>
        <dbReference type="SAM" id="MobiDB-lite"/>
    </source>
</evidence>